<dbReference type="AlphaFoldDB" id="A0A4R8RVT4"/>
<feature type="compositionally biased region" description="Basic and acidic residues" evidence="1">
    <location>
        <begin position="208"/>
        <end position="217"/>
    </location>
</feature>
<dbReference type="EMBL" id="RYZW01000020">
    <property type="protein sequence ID" value="TDZ65947.1"/>
    <property type="molecule type" value="Genomic_DNA"/>
</dbReference>
<comment type="caution">
    <text evidence="2">The sequence shown here is derived from an EMBL/GenBank/DDBJ whole genome shotgun (WGS) entry which is preliminary data.</text>
</comment>
<evidence type="ECO:0000313" key="3">
    <source>
        <dbReference type="Proteomes" id="UP000295703"/>
    </source>
</evidence>
<sequence>MNTSFSAFQQRSMEANGYRERAVECIRFLRDDVVHRPGFGPPLSKLVSPSQWHALSAEMSLSREEGHSISVMDLDITEMDGLARRWICIEISKPLIEANGQLPRELHPMPQSFVKIAVPVEKIELLSGVRAFNGSAPYSMQASCPGGSRGLSSGYSSQGWDQRTLRLRMSKDGIPLFTTRSKSEHLHGQQMPDDFLSASNVKGLPWQDTDRRTEDDTMAEDKADFWEGVRMAAQADRKQWISLQQAMAQNKCFVEIFFGEEGWNEYAPAGNKRPPAHKWPLPNPRQASRLRNEVKY</sequence>
<organism evidence="2 3">
    <name type="scientific">Colletotrichum trifolii</name>
    <dbReference type="NCBI Taxonomy" id="5466"/>
    <lineage>
        <taxon>Eukaryota</taxon>
        <taxon>Fungi</taxon>
        <taxon>Dikarya</taxon>
        <taxon>Ascomycota</taxon>
        <taxon>Pezizomycotina</taxon>
        <taxon>Sordariomycetes</taxon>
        <taxon>Hypocreomycetidae</taxon>
        <taxon>Glomerellales</taxon>
        <taxon>Glomerellaceae</taxon>
        <taxon>Colletotrichum</taxon>
        <taxon>Colletotrichum orbiculare species complex</taxon>
    </lineage>
</organism>
<evidence type="ECO:0000256" key="1">
    <source>
        <dbReference type="SAM" id="MobiDB-lite"/>
    </source>
</evidence>
<feature type="region of interest" description="Disordered" evidence="1">
    <location>
        <begin position="181"/>
        <end position="217"/>
    </location>
</feature>
<reference evidence="2 3" key="1">
    <citation type="submission" date="2018-12" db="EMBL/GenBank/DDBJ databases">
        <title>Genome sequence and assembly of Colletotrichum trifolii.</title>
        <authorList>
            <person name="Gan P."/>
            <person name="Shirasu K."/>
        </authorList>
    </citation>
    <scope>NUCLEOTIDE SEQUENCE [LARGE SCALE GENOMIC DNA]</scope>
    <source>
        <strain evidence="2 3">543-2</strain>
    </source>
</reference>
<proteinExistence type="predicted"/>
<evidence type="ECO:0000313" key="2">
    <source>
        <dbReference type="EMBL" id="TDZ65947.1"/>
    </source>
</evidence>
<gene>
    <name evidence="2" type="ORF">CTRI78_v003377</name>
</gene>
<name>A0A4R8RVT4_COLTR</name>
<feature type="region of interest" description="Disordered" evidence="1">
    <location>
        <begin position="269"/>
        <end position="296"/>
    </location>
</feature>
<dbReference type="STRING" id="5466.A0A4R8RVT4"/>
<dbReference type="Proteomes" id="UP000295703">
    <property type="component" value="Unassembled WGS sequence"/>
</dbReference>
<accession>A0A4R8RVT4</accession>
<protein>
    <submittedName>
        <fullName evidence="2">Uncharacterized protein</fullName>
    </submittedName>
</protein>
<keyword evidence="3" id="KW-1185">Reference proteome</keyword>